<dbReference type="Proteomes" id="UP000712281">
    <property type="component" value="Unassembled WGS sequence"/>
</dbReference>
<accession>A0A8S9IB63</accession>
<dbReference type="InterPro" id="IPR012340">
    <property type="entry name" value="NA-bd_OB-fold"/>
</dbReference>
<name>A0A8S9IB63_BRACR</name>
<gene>
    <name evidence="1" type="ORF">F2Q68_00024678</name>
</gene>
<evidence type="ECO:0008006" key="3">
    <source>
        <dbReference type="Google" id="ProtNLM"/>
    </source>
</evidence>
<dbReference type="AlphaFoldDB" id="A0A8S9IB63"/>
<evidence type="ECO:0000313" key="2">
    <source>
        <dbReference type="Proteomes" id="UP000712281"/>
    </source>
</evidence>
<dbReference type="EMBL" id="QGKW02001911">
    <property type="protein sequence ID" value="KAF2566576.1"/>
    <property type="molecule type" value="Genomic_DNA"/>
</dbReference>
<sequence>MKNVIDVVGHMKLVDGQTLIERPRLDDVKIATTRHIMIHVQSHDGPVMKLYLWDHAATDFCKKFNSCENTPIVLLVTTVNTKRLGGNYLTL</sequence>
<dbReference type="Gene3D" id="2.40.50.140">
    <property type="entry name" value="Nucleic acid-binding proteins"/>
    <property type="match status" value="1"/>
</dbReference>
<evidence type="ECO:0000313" key="1">
    <source>
        <dbReference type="EMBL" id="KAF2566576.1"/>
    </source>
</evidence>
<protein>
    <recommendedName>
        <fullName evidence="3">Replication factor A C-terminal domain-containing protein</fullName>
    </recommendedName>
</protein>
<reference evidence="1" key="1">
    <citation type="submission" date="2019-12" db="EMBL/GenBank/DDBJ databases">
        <title>Genome sequencing and annotation of Brassica cretica.</title>
        <authorList>
            <person name="Studholme D.J."/>
            <person name="Sarris P.F."/>
        </authorList>
    </citation>
    <scope>NUCLEOTIDE SEQUENCE</scope>
    <source>
        <strain evidence="1">PFS-001/15</strain>
        <tissue evidence="1">Leaf</tissue>
    </source>
</reference>
<comment type="caution">
    <text evidence="1">The sequence shown here is derived from an EMBL/GenBank/DDBJ whole genome shotgun (WGS) entry which is preliminary data.</text>
</comment>
<organism evidence="1 2">
    <name type="scientific">Brassica cretica</name>
    <name type="common">Mustard</name>
    <dbReference type="NCBI Taxonomy" id="69181"/>
    <lineage>
        <taxon>Eukaryota</taxon>
        <taxon>Viridiplantae</taxon>
        <taxon>Streptophyta</taxon>
        <taxon>Embryophyta</taxon>
        <taxon>Tracheophyta</taxon>
        <taxon>Spermatophyta</taxon>
        <taxon>Magnoliopsida</taxon>
        <taxon>eudicotyledons</taxon>
        <taxon>Gunneridae</taxon>
        <taxon>Pentapetalae</taxon>
        <taxon>rosids</taxon>
        <taxon>malvids</taxon>
        <taxon>Brassicales</taxon>
        <taxon>Brassicaceae</taxon>
        <taxon>Brassiceae</taxon>
        <taxon>Brassica</taxon>
    </lineage>
</organism>
<proteinExistence type="predicted"/>